<evidence type="ECO:0000313" key="2">
    <source>
        <dbReference type="Proteomes" id="UP000607653"/>
    </source>
</evidence>
<reference evidence="1 2" key="1">
    <citation type="journal article" date="2020" name="Mol. Biol. Evol.">
        <title>Distinct Expression and Methylation Patterns for Genes with Different Fates following a Single Whole-Genome Duplication in Flowering Plants.</title>
        <authorList>
            <person name="Shi T."/>
            <person name="Rahmani R.S."/>
            <person name="Gugger P.F."/>
            <person name="Wang M."/>
            <person name="Li H."/>
            <person name="Zhang Y."/>
            <person name="Li Z."/>
            <person name="Wang Q."/>
            <person name="Van de Peer Y."/>
            <person name="Marchal K."/>
            <person name="Chen J."/>
        </authorList>
    </citation>
    <scope>NUCLEOTIDE SEQUENCE [LARGE SCALE GENOMIC DNA]</scope>
    <source>
        <tissue evidence="1">Leaf</tissue>
    </source>
</reference>
<keyword evidence="2" id="KW-1185">Reference proteome</keyword>
<gene>
    <name evidence="1" type="ORF">HUJ06_004557</name>
</gene>
<dbReference type="Proteomes" id="UP000607653">
    <property type="component" value="Unassembled WGS sequence"/>
</dbReference>
<name>A0A822ZN60_NELNU</name>
<organism evidence="1 2">
    <name type="scientific">Nelumbo nucifera</name>
    <name type="common">Sacred lotus</name>
    <dbReference type="NCBI Taxonomy" id="4432"/>
    <lineage>
        <taxon>Eukaryota</taxon>
        <taxon>Viridiplantae</taxon>
        <taxon>Streptophyta</taxon>
        <taxon>Embryophyta</taxon>
        <taxon>Tracheophyta</taxon>
        <taxon>Spermatophyta</taxon>
        <taxon>Magnoliopsida</taxon>
        <taxon>Proteales</taxon>
        <taxon>Nelumbonaceae</taxon>
        <taxon>Nelumbo</taxon>
    </lineage>
</organism>
<evidence type="ECO:0000313" key="1">
    <source>
        <dbReference type="EMBL" id="DAD46327.1"/>
    </source>
</evidence>
<proteinExistence type="predicted"/>
<dbReference type="EMBL" id="DUZY01000007">
    <property type="protein sequence ID" value="DAD46327.1"/>
    <property type="molecule type" value="Genomic_DNA"/>
</dbReference>
<sequence length="47" mass="5320">MIPHEPTILGVIVKCCVYRTFVVSQSSRIFMHAVADLRCNPSQKKES</sequence>
<comment type="caution">
    <text evidence="1">The sequence shown here is derived from an EMBL/GenBank/DDBJ whole genome shotgun (WGS) entry which is preliminary data.</text>
</comment>
<accession>A0A822ZN60</accession>
<dbReference type="AlphaFoldDB" id="A0A822ZN60"/>
<protein>
    <submittedName>
        <fullName evidence="1">Uncharacterized protein</fullName>
    </submittedName>
</protein>